<name>A0A8S9LRG3_BRACR</name>
<feature type="coiled-coil region" evidence="1">
    <location>
        <begin position="385"/>
        <end position="412"/>
    </location>
</feature>
<evidence type="ECO:0000256" key="2">
    <source>
        <dbReference type="SAM" id="MobiDB-lite"/>
    </source>
</evidence>
<feature type="region of interest" description="Disordered" evidence="2">
    <location>
        <begin position="326"/>
        <end position="360"/>
    </location>
</feature>
<accession>A0A8S9LRG3</accession>
<keyword evidence="1" id="KW-0175">Coiled coil</keyword>
<reference evidence="3" key="1">
    <citation type="submission" date="2019-12" db="EMBL/GenBank/DDBJ databases">
        <title>Genome sequencing and annotation of Brassica cretica.</title>
        <authorList>
            <person name="Studholme D.J."/>
            <person name="Sarris P.F."/>
        </authorList>
    </citation>
    <scope>NUCLEOTIDE SEQUENCE</scope>
    <source>
        <strain evidence="3">PFS-001/15</strain>
        <tissue evidence="3">Leaf</tissue>
    </source>
</reference>
<feature type="region of interest" description="Disordered" evidence="2">
    <location>
        <begin position="562"/>
        <end position="582"/>
    </location>
</feature>
<dbReference type="AlphaFoldDB" id="A0A8S9LRG3"/>
<feature type="compositionally biased region" description="Basic and acidic residues" evidence="2">
    <location>
        <begin position="181"/>
        <end position="190"/>
    </location>
</feature>
<evidence type="ECO:0000256" key="1">
    <source>
        <dbReference type="SAM" id="Coils"/>
    </source>
</evidence>
<protein>
    <submittedName>
        <fullName evidence="3">Uncharacterized protein</fullName>
    </submittedName>
</protein>
<gene>
    <name evidence="3" type="ORF">F2Q68_00044096</name>
</gene>
<feature type="region of interest" description="Disordered" evidence="2">
    <location>
        <begin position="453"/>
        <end position="473"/>
    </location>
</feature>
<proteinExistence type="predicted"/>
<evidence type="ECO:0000313" key="3">
    <source>
        <dbReference type="EMBL" id="KAF2607766.1"/>
    </source>
</evidence>
<evidence type="ECO:0000313" key="4">
    <source>
        <dbReference type="Proteomes" id="UP000712281"/>
    </source>
</evidence>
<dbReference type="Proteomes" id="UP000712281">
    <property type="component" value="Unassembled WGS sequence"/>
</dbReference>
<feature type="region of interest" description="Disordered" evidence="2">
    <location>
        <begin position="163"/>
        <end position="190"/>
    </location>
</feature>
<comment type="caution">
    <text evidence="3">The sequence shown here is derived from an EMBL/GenBank/DDBJ whole genome shotgun (WGS) entry which is preliminary data.</text>
</comment>
<sequence>MWSQQVRSVQFEMSDDSLDVPALSLQRSDAGTGVRRVKLQVNFTGVTCGRLNFFHRPKWYLCKMLLLLLRLATAKPRLNLILQRSYPKASSSDRVFGHSRIDMNVCLSSQENKIKQSDVVSSLNSHHLIIVVSSLNSHHLNQRQDPNRLTISSLTALTPHHLISSHHRRHSSSSLLQRANQRRDPNHLISSHHGDIEEYFDYDDEDDKKASSLGGIEDSSIWCLSFPAKRNLILDTPWTSFFSFLHQGNFSSHQPVTACSSLFLSSLLLQRSSACGTNTAPVQVPEVLAQPSGSSTTPAPILEKGQVMESMPPPLDRKDIVLGLPAPSSAPLPKGRKRNGAATETAKKRRCYKGAEGEPSEPLPQYRAKFISLIDEMISDCGSEMERLTEGLVESREALKRIEATLKSTEDAHAAETSQLEVQVSSLERDLGKSASALFWMKKEKKAKASEVHRLQRQIQSQEEPRTREPAATVVPRDEFHARLTRMAVLFDSLIRKKDLALVGIEGGLGEIQQLKGEAVPTLDSEEARLLSHKEEPMASEGDFDSILSLLKSECTLTPCLEETEGQGRAAEEGEGDAVERGDGEVAEGGWLYYAFEMLRSSKAGFRARPRFTLRLRLCDDKSAFVLPVYDFNLIRTDIKSANCHRLIRLVLIRIELPPKAVWRC</sequence>
<organism evidence="3 4">
    <name type="scientific">Brassica cretica</name>
    <name type="common">Mustard</name>
    <dbReference type="NCBI Taxonomy" id="69181"/>
    <lineage>
        <taxon>Eukaryota</taxon>
        <taxon>Viridiplantae</taxon>
        <taxon>Streptophyta</taxon>
        <taxon>Embryophyta</taxon>
        <taxon>Tracheophyta</taxon>
        <taxon>Spermatophyta</taxon>
        <taxon>Magnoliopsida</taxon>
        <taxon>eudicotyledons</taxon>
        <taxon>Gunneridae</taxon>
        <taxon>Pentapetalae</taxon>
        <taxon>rosids</taxon>
        <taxon>malvids</taxon>
        <taxon>Brassicales</taxon>
        <taxon>Brassicaceae</taxon>
        <taxon>Brassiceae</taxon>
        <taxon>Brassica</taxon>
    </lineage>
</organism>
<dbReference type="EMBL" id="QGKW02000276">
    <property type="protein sequence ID" value="KAF2607766.1"/>
    <property type="molecule type" value="Genomic_DNA"/>
</dbReference>